<protein>
    <recommendedName>
        <fullName evidence="3">Viral A-type inclusion protein</fullName>
    </recommendedName>
</protein>
<proteinExistence type="predicted"/>
<accession>X6MM14</accession>
<sequence length="612" mass="72657">KKKACSAFDKFMLIPCLNYLALSEWITQQEEFLCFGQMLQTIDFETDKSRTIDETFLEAVLILDLHLRKTTKFSPNIFIENHLATLLQCYHQHVELIVQLLLDNTNKSVEIDMEGAYTCVHLFIDLFTMTHIILFASNKNIQQVVTTSQDEENEKKRLTSNILQLLLKDKEKRVYWIELLANSSMISDHKVFSKALQDSFKGWMRNNEEEEKDASEKVLFHSKVIELVSSDSFAKAELYHSYLMEGVKERHNELSMNNKKWKSKEIEICSKVKWELWPLILKHIDNISNIEELSEKNMESASKNLDYCFECRLWFEQKNPMQPRLSALFNQVLTQLVTNRRLLSIRVYKYLIQHRIDIENVSSHCSIDVRLSQQLDEIVNEEQSDTWEAQVFLQLIENYRDEIQLLNLYEQKMKTTLERSQSLMFNEIWKKCNKQCTTIRDQQPFFIFNKVFDDTNHALENFKQVHNILFGSLKYRDLELVYTDYSNNPDRIKKCLIDGMKHLFPEYEDEQRQNIANNVEQRLKKEIDLKEQLQSWIELKKVTEQMKEYHPHKDKIKEDEKWQKYVKALARMEEVTRIDEDISIEQTSQCYDDCIECVGEGAKPCVDIGLFN</sequence>
<dbReference type="EMBL" id="ASPP01019847">
    <property type="protein sequence ID" value="ETO14701.1"/>
    <property type="molecule type" value="Genomic_DNA"/>
</dbReference>
<dbReference type="Proteomes" id="UP000023152">
    <property type="component" value="Unassembled WGS sequence"/>
</dbReference>
<name>X6MM14_RETFI</name>
<feature type="non-terminal residue" evidence="1">
    <location>
        <position position="1"/>
    </location>
</feature>
<dbReference type="OrthoDB" id="21615at2759"/>
<comment type="caution">
    <text evidence="1">The sequence shown here is derived from an EMBL/GenBank/DDBJ whole genome shotgun (WGS) entry which is preliminary data.</text>
</comment>
<organism evidence="1 2">
    <name type="scientific">Reticulomyxa filosa</name>
    <dbReference type="NCBI Taxonomy" id="46433"/>
    <lineage>
        <taxon>Eukaryota</taxon>
        <taxon>Sar</taxon>
        <taxon>Rhizaria</taxon>
        <taxon>Retaria</taxon>
        <taxon>Foraminifera</taxon>
        <taxon>Monothalamids</taxon>
        <taxon>Reticulomyxidae</taxon>
        <taxon>Reticulomyxa</taxon>
    </lineage>
</organism>
<reference evidence="1 2" key="1">
    <citation type="journal article" date="2013" name="Curr. Biol.">
        <title>The Genome of the Foraminiferan Reticulomyxa filosa.</title>
        <authorList>
            <person name="Glockner G."/>
            <person name="Hulsmann N."/>
            <person name="Schleicher M."/>
            <person name="Noegel A.A."/>
            <person name="Eichinger L."/>
            <person name="Gallinger C."/>
            <person name="Pawlowski J."/>
            <person name="Sierra R."/>
            <person name="Euteneuer U."/>
            <person name="Pillet L."/>
            <person name="Moustafa A."/>
            <person name="Platzer M."/>
            <person name="Groth M."/>
            <person name="Szafranski K."/>
            <person name="Schliwa M."/>
        </authorList>
    </citation>
    <scope>NUCLEOTIDE SEQUENCE [LARGE SCALE GENOMIC DNA]</scope>
</reference>
<feature type="non-terminal residue" evidence="1">
    <location>
        <position position="612"/>
    </location>
</feature>
<keyword evidence="2" id="KW-1185">Reference proteome</keyword>
<evidence type="ECO:0008006" key="3">
    <source>
        <dbReference type="Google" id="ProtNLM"/>
    </source>
</evidence>
<evidence type="ECO:0000313" key="1">
    <source>
        <dbReference type="EMBL" id="ETO14701.1"/>
    </source>
</evidence>
<evidence type="ECO:0000313" key="2">
    <source>
        <dbReference type="Proteomes" id="UP000023152"/>
    </source>
</evidence>
<dbReference type="AlphaFoldDB" id="X6MM14"/>
<gene>
    <name evidence="1" type="ORF">RFI_22667</name>
</gene>